<proteinExistence type="predicted"/>
<evidence type="ECO:0000259" key="2">
    <source>
        <dbReference type="PROSITE" id="PS50888"/>
    </source>
</evidence>
<dbReference type="AlphaFoldDB" id="A0A0R3U6E6"/>
<name>A0A0R3U6E6_MESCO</name>
<accession>A0A0R3U6E6</accession>
<dbReference type="PROSITE" id="PS50888">
    <property type="entry name" value="BHLH"/>
    <property type="match status" value="1"/>
</dbReference>
<feature type="domain" description="BHLH" evidence="2">
    <location>
        <begin position="26"/>
        <end position="83"/>
    </location>
</feature>
<organism evidence="3 4">
    <name type="scientific">Mesocestoides corti</name>
    <name type="common">Flatworm</name>
    <dbReference type="NCBI Taxonomy" id="53468"/>
    <lineage>
        <taxon>Eukaryota</taxon>
        <taxon>Metazoa</taxon>
        <taxon>Spiralia</taxon>
        <taxon>Lophotrochozoa</taxon>
        <taxon>Platyhelminthes</taxon>
        <taxon>Cestoda</taxon>
        <taxon>Eucestoda</taxon>
        <taxon>Cyclophyllidea</taxon>
        <taxon>Mesocestoididae</taxon>
        <taxon>Mesocestoides</taxon>
    </lineage>
</organism>
<dbReference type="Proteomes" id="UP000267029">
    <property type="component" value="Unassembled WGS sequence"/>
</dbReference>
<evidence type="ECO:0000256" key="1">
    <source>
        <dbReference type="SAM" id="MobiDB-lite"/>
    </source>
</evidence>
<feature type="region of interest" description="Disordered" evidence="1">
    <location>
        <begin position="1"/>
        <end position="42"/>
    </location>
</feature>
<keyword evidence="4" id="KW-1185">Reference proteome</keyword>
<protein>
    <recommendedName>
        <fullName evidence="2">BHLH domain-containing protein</fullName>
    </recommendedName>
</protein>
<feature type="compositionally biased region" description="Basic and acidic residues" evidence="1">
    <location>
        <begin position="208"/>
        <end position="224"/>
    </location>
</feature>
<sequence length="224" mass="25825">MSPQQTRGLSKRGRRSTMPLEQRQAMRRVKKRDLERRRRAGISKKKIELHDIAMSLVGGDPRKQSRLDTSSQLTDCIQVLQSLLYVIREMPEVQARLRTAYGRLFCLRMDPSVDKDKENMPPPTPIQPSSVLTGKTLKIENDSPESGYHGSFASCLQQQSHNQANFSADTDVTCTPIRRLHDGKHHQLPLSQIRNRSKTQDYPMDLSLPKRHDKDPQLWRPYET</sequence>
<evidence type="ECO:0000313" key="4">
    <source>
        <dbReference type="Proteomes" id="UP000267029"/>
    </source>
</evidence>
<gene>
    <name evidence="3" type="ORF">MCOS_LOCUS2343</name>
</gene>
<dbReference type="OrthoDB" id="6264573at2759"/>
<evidence type="ECO:0000313" key="3">
    <source>
        <dbReference type="EMBL" id="VDD76340.1"/>
    </source>
</evidence>
<dbReference type="GO" id="GO:0046983">
    <property type="term" value="F:protein dimerization activity"/>
    <property type="evidence" value="ECO:0007669"/>
    <property type="project" value="InterPro"/>
</dbReference>
<dbReference type="SUPFAM" id="SSF47459">
    <property type="entry name" value="HLH, helix-loop-helix DNA-binding domain"/>
    <property type="match status" value="1"/>
</dbReference>
<dbReference type="InterPro" id="IPR036638">
    <property type="entry name" value="HLH_DNA-bd_sf"/>
</dbReference>
<feature type="compositionally biased region" description="Basic residues" evidence="1">
    <location>
        <begin position="25"/>
        <end position="42"/>
    </location>
</feature>
<feature type="region of interest" description="Disordered" evidence="1">
    <location>
        <begin position="183"/>
        <end position="224"/>
    </location>
</feature>
<reference evidence="3 4" key="1">
    <citation type="submission" date="2018-10" db="EMBL/GenBank/DDBJ databases">
        <authorList>
            <consortium name="Pathogen Informatics"/>
        </authorList>
    </citation>
    <scope>NUCLEOTIDE SEQUENCE [LARGE SCALE GENOMIC DNA]</scope>
</reference>
<dbReference type="InterPro" id="IPR011598">
    <property type="entry name" value="bHLH_dom"/>
</dbReference>
<dbReference type="EMBL" id="UXSR01000373">
    <property type="protein sequence ID" value="VDD76340.1"/>
    <property type="molecule type" value="Genomic_DNA"/>
</dbReference>